<evidence type="ECO:0000313" key="1">
    <source>
        <dbReference type="EMBL" id="JAE37033.1"/>
    </source>
</evidence>
<dbReference type="EMBL" id="GBRH01160863">
    <property type="protein sequence ID" value="JAE37033.1"/>
    <property type="molecule type" value="Transcribed_RNA"/>
</dbReference>
<sequence>MRTRRCSKGGSRRGGTIRSKRQVFSWLLYAVMAC</sequence>
<organism evidence="1">
    <name type="scientific">Arundo donax</name>
    <name type="common">Giant reed</name>
    <name type="synonym">Donax arundinaceus</name>
    <dbReference type="NCBI Taxonomy" id="35708"/>
    <lineage>
        <taxon>Eukaryota</taxon>
        <taxon>Viridiplantae</taxon>
        <taxon>Streptophyta</taxon>
        <taxon>Embryophyta</taxon>
        <taxon>Tracheophyta</taxon>
        <taxon>Spermatophyta</taxon>
        <taxon>Magnoliopsida</taxon>
        <taxon>Liliopsida</taxon>
        <taxon>Poales</taxon>
        <taxon>Poaceae</taxon>
        <taxon>PACMAD clade</taxon>
        <taxon>Arundinoideae</taxon>
        <taxon>Arundineae</taxon>
        <taxon>Arundo</taxon>
    </lineage>
</organism>
<proteinExistence type="predicted"/>
<name>A0A0A9HVT9_ARUDO</name>
<dbReference type="AlphaFoldDB" id="A0A0A9HVT9"/>
<reference evidence="1" key="1">
    <citation type="submission" date="2014-09" db="EMBL/GenBank/DDBJ databases">
        <authorList>
            <person name="Magalhaes I.L.F."/>
            <person name="Oliveira U."/>
            <person name="Santos F.R."/>
            <person name="Vidigal T.H.D.A."/>
            <person name="Brescovit A.D."/>
            <person name="Santos A.J."/>
        </authorList>
    </citation>
    <scope>NUCLEOTIDE SEQUENCE</scope>
    <source>
        <tissue evidence="1">Shoot tissue taken approximately 20 cm above the soil surface</tissue>
    </source>
</reference>
<reference evidence="1" key="2">
    <citation type="journal article" date="2015" name="Data Brief">
        <title>Shoot transcriptome of the giant reed, Arundo donax.</title>
        <authorList>
            <person name="Barrero R.A."/>
            <person name="Guerrero F.D."/>
            <person name="Moolhuijzen P."/>
            <person name="Goolsby J.A."/>
            <person name="Tidwell J."/>
            <person name="Bellgard S.E."/>
            <person name="Bellgard M.I."/>
        </authorList>
    </citation>
    <scope>NUCLEOTIDE SEQUENCE</scope>
    <source>
        <tissue evidence="1">Shoot tissue taken approximately 20 cm above the soil surface</tissue>
    </source>
</reference>
<dbReference type="PROSITE" id="PS51257">
    <property type="entry name" value="PROKAR_LIPOPROTEIN"/>
    <property type="match status" value="1"/>
</dbReference>
<protein>
    <submittedName>
        <fullName evidence="1">Uncharacterized protein</fullName>
    </submittedName>
</protein>
<accession>A0A0A9HVT9</accession>